<dbReference type="RefSeq" id="WP_075379992.1">
    <property type="nucleotide sequence ID" value="NZ_CP015367.1"/>
</dbReference>
<dbReference type="Proteomes" id="UP000199140">
    <property type="component" value="Unassembled WGS sequence"/>
</dbReference>
<keyword evidence="1" id="KW-0732">Signal</keyword>
<dbReference type="Proteomes" id="UP000185487">
    <property type="component" value="Chromosome"/>
</dbReference>
<reference evidence="3 5" key="2">
    <citation type="submission" date="2016-10" db="EMBL/GenBank/DDBJ databases">
        <authorList>
            <person name="Varghese N."/>
            <person name="Submissions S."/>
        </authorList>
    </citation>
    <scope>NUCLEOTIDE SEQUENCE [LARGE SCALE GENOMIC DNA]</scope>
    <source>
        <strain evidence="3 5">CBMB27</strain>
    </source>
</reference>
<evidence type="ECO:0000256" key="1">
    <source>
        <dbReference type="SAM" id="SignalP"/>
    </source>
</evidence>
<dbReference type="KEGG" id="mphy:MCBMB27_01079"/>
<evidence type="ECO:0000313" key="4">
    <source>
        <dbReference type="Proteomes" id="UP000185487"/>
    </source>
</evidence>
<evidence type="ECO:0000313" key="2">
    <source>
        <dbReference type="EMBL" id="APT30370.1"/>
    </source>
</evidence>
<evidence type="ECO:0000313" key="5">
    <source>
        <dbReference type="Proteomes" id="UP000199140"/>
    </source>
</evidence>
<reference evidence="2 4" key="1">
    <citation type="submission" date="2016-04" db="EMBL/GenBank/DDBJ databases">
        <title>Complete genome sequencing and analysis of CBMB27, Methylobacterium phyllosphaerae isolated from leaf tissues of rice (Oryza sativa L.).</title>
        <authorList>
            <person name="Lee Y."/>
            <person name="Hwangbo K."/>
            <person name="Chung H."/>
            <person name="Yoo J."/>
            <person name="Kim K.Y."/>
            <person name="Sa T.M."/>
            <person name="Um Y."/>
            <person name="Madhaiyan M."/>
        </authorList>
    </citation>
    <scope>NUCLEOTIDE SEQUENCE [LARGE SCALE GENOMIC DNA]</scope>
    <source>
        <strain evidence="2 4">CBMB27</strain>
    </source>
</reference>
<feature type="signal peptide" evidence="1">
    <location>
        <begin position="1"/>
        <end position="38"/>
    </location>
</feature>
<dbReference type="EMBL" id="CP015367">
    <property type="protein sequence ID" value="APT30370.1"/>
    <property type="molecule type" value="Genomic_DNA"/>
</dbReference>
<name>A0AAE8HP99_9HYPH</name>
<dbReference type="EMBL" id="FOPK01000004">
    <property type="protein sequence ID" value="SFG49590.1"/>
    <property type="molecule type" value="Genomic_DNA"/>
</dbReference>
<sequence>MRRSGHGVGRPARMRRLAGLAGLGLAGLSGLAARPAAADPDLAMLPHATVLAAICGRPADKEAETCRMKDGRTAEFWTAAMFSTETGSWFTGFVTMPAPGEDAAAPNRRSVAAATYALKDMRWRLAGVQTLSGRIGTGNRNGSAPAVDEQRGAVFKPLSRGRLLMGLRLAASGAAGARDFSFLLLQFYGAPTRWVLAGEVSAGSDGSAACVEEEPCRMGTSEGRLEIRPEDPRDPAAWPPVRVTLSGTVLGADGSLRPATDRDARLYRFDPASGTYR</sequence>
<organism evidence="3 5">
    <name type="scientific">Methylobacterium phyllosphaerae</name>
    <dbReference type="NCBI Taxonomy" id="418223"/>
    <lineage>
        <taxon>Bacteria</taxon>
        <taxon>Pseudomonadati</taxon>
        <taxon>Pseudomonadota</taxon>
        <taxon>Alphaproteobacteria</taxon>
        <taxon>Hyphomicrobiales</taxon>
        <taxon>Methylobacteriaceae</taxon>
        <taxon>Methylobacterium</taxon>
    </lineage>
</organism>
<accession>A0AAE8HP99</accession>
<evidence type="ECO:0000313" key="3">
    <source>
        <dbReference type="EMBL" id="SFG49590.1"/>
    </source>
</evidence>
<dbReference type="AlphaFoldDB" id="A0AAE8HP99"/>
<keyword evidence="4" id="KW-1185">Reference proteome</keyword>
<proteinExistence type="predicted"/>
<protein>
    <submittedName>
        <fullName evidence="3">Uncharacterized protein</fullName>
    </submittedName>
</protein>
<gene>
    <name evidence="2" type="ORF">MCBMB27_01079</name>
    <name evidence="3" type="ORF">SAMN05192567_10480</name>
</gene>
<feature type="chain" id="PRO_5041900787" evidence="1">
    <location>
        <begin position="39"/>
        <end position="277"/>
    </location>
</feature>